<gene>
    <name evidence="1" type="ORF">RAG0_12423</name>
</gene>
<evidence type="ECO:0008006" key="3">
    <source>
        <dbReference type="Google" id="ProtNLM"/>
    </source>
</evidence>
<accession>A0A1E1L8A4</accession>
<keyword evidence="2" id="KW-1185">Reference proteome</keyword>
<protein>
    <recommendedName>
        <fullName evidence="3">Heterokaryon incompatibility domain-containing protein</fullName>
    </recommendedName>
</protein>
<organism evidence="1 2">
    <name type="scientific">Rhynchosporium agropyri</name>
    <dbReference type="NCBI Taxonomy" id="914238"/>
    <lineage>
        <taxon>Eukaryota</taxon>
        <taxon>Fungi</taxon>
        <taxon>Dikarya</taxon>
        <taxon>Ascomycota</taxon>
        <taxon>Pezizomycotina</taxon>
        <taxon>Leotiomycetes</taxon>
        <taxon>Helotiales</taxon>
        <taxon>Ploettnerulaceae</taxon>
        <taxon>Rhynchosporium</taxon>
    </lineage>
</organism>
<dbReference type="OrthoDB" id="3539765at2759"/>
<dbReference type="Proteomes" id="UP000178912">
    <property type="component" value="Unassembled WGS sequence"/>
</dbReference>
<dbReference type="PANTHER" id="PTHR33112:SF16">
    <property type="entry name" value="HETEROKARYON INCOMPATIBILITY DOMAIN-CONTAINING PROTEIN"/>
    <property type="match status" value="1"/>
</dbReference>
<evidence type="ECO:0000313" key="1">
    <source>
        <dbReference type="EMBL" id="CZT06755.1"/>
    </source>
</evidence>
<dbReference type="EMBL" id="FJUX01000089">
    <property type="protein sequence ID" value="CZT06755.1"/>
    <property type="molecule type" value="Genomic_DNA"/>
</dbReference>
<proteinExistence type="predicted"/>
<name>A0A1E1L8A4_9HELO</name>
<evidence type="ECO:0000313" key="2">
    <source>
        <dbReference type="Proteomes" id="UP000178912"/>
    </source>
</evidence>
<sequence length="356" mass="39920">MCSVSDPSCESVALPIRLVDVGSDQIRPFLAETKGKRGSYLTLSHRWGKGCKTKTTVDNIDEFKQAVPVPQTFKDAIARDKEDWLQESANLGQIFQSSSFTLAVLHALDDESNDRGLFIPRPGLLAVTISSLWYEIMESKWYHQCFGTAQEQGNEQGDEQGLARIQDARPACINSKSMGATTAKFFADVFARDYSTSKLSKRKVNRLAMPGVCSKFEEQYGQNFYAGILMMVQVKAYFGKCQRIACQNIGTSIPPWTWASRSSKHSYHFPEPSEMTSKNLSSSISFQTQTGYEYDNRHGFCEDTCVQGKVSLIALVGLLLRHQKTYDAKVEDYDVPFESAPNQYLTRITRLGCPLV</sequence>
<dbReference type="PANTHER" id="PTHR33112">
    <property type="entry name" value="DOMAIN PROTEIN, PUTATIVE-RELATED"/>
    <property type="match status" value="1"/>
</dbReference>
<dbReference type="AlphaFoldDB" id="A0A1E1L8A4"/>
<reference evidence="2" key="1">
    <citation type="submission" date="2016-03" db="EMBL/GenBank/DDBJ databases">
        <authorList>
            <person name="Guldener U."/>
        </authorList>
    </citation>
    <scope>NUCLEOTIDE SEQUENCE [LARGE SCALE GENOMIC DNA]</scope>
    <source>
        <strain evidence="2">04CH-RAC-A.6.1</strain>
    </source>
</reference>